<dbReference type="PROSITE" id="PS51459">
    <property type="entry name" value="FIDO"/>
    <property type="match status" value="1"/>
</dbReference>
<dbReference type="InterPro" id="IPR011204">
    <property type="entry name" value="Virulence_RhuM-like"/>
</dbReference>
<dbReference type="RefSeq" id="WP_151431643.1">
    <property type="nucleotide sequence ID" value="NZ_JANJZI010000011.1"/>
</dbReference>
<comment type="caution">
    <text evidence="2">The sequence shown here is derived from an EMBL/GenBank/DDBJ whole genome shotgun (WGS) entry which is preliminary data.</text>
</comment>
<sequence length="334" mass="37839">MSEAASTSNLVLFESSDGEVKLDVTVDTHDEEVWLNRSQMALLFDRDVKTIGKHIANALKEELADAGKPVVAKFATTAADNKTYQVEYYNLDVIISVGYRVKSQRGVEFRRWATDVLRRYIIEGRAENERRLWQLAQVVSVMERLSGDLAANQILEIVKSYAPALDLLDDYDHQRLSRPEGSEGIYVLDYDECRDLIDRLRFSGESDIFGKEKDDSFRSSIAAIYQSFGGQELYPSVQEKAANLLYFVVKNHSFHDGNKRIAASLFLYFLDRNGLLYEDGRKTVGDDSLVATTIMIAESRPDEKEAMVSLVMNFLAWGRAGKPLDRAQHPTRSQ</sequence>
<dbReference type="InterPro" id="IPR003812">
    <property type="entry name" value="Fido"/>
</dbReference>
<dbReference type="EMBL" id="WAJS01000034">
    <property type="protein sequence ID" value="KAB1641732.1"/>
    <property type="molecule type" value="Genomic_DNA"/>
</dbReference>
<feature type="domain" description="Fido" evidence="1">
    <location>
        <begin position="164"/>
        <end position="313"/>
    </location>
</feature>
<protein>
    <submittedName>
        <fullName evidence="2">Phosphoribosylaminoimidazolesuccinocarboxamide synthase</fullName>
    </submittedName>
</protein>
<reference evidence="2 3" key="1">
    <citation type="submission" date="2019-09" db="EMBL/GenBank/DDBJ databases">
        <title>Whole genome shotgun sequencing (WGS) of Ellagibacter isourolithinifaciens DSM 104140(T) and Adlercreutzia muris DSM 29508(T).</title>
        <authorList>
            <person name="Stoll D.A."/>
            <person name="Danylec N."/>
            <person name="Huch M."/>
        </authorList>
    </citation>
    <scope>NUCLEOTIDE SEQUENCE [LARGE SCALE GENOMIC DNA]</scope>
    <source>
        <strain evidence="2 3">DSM 29508</strain>
    </source>
</reference>
<dbReference type="AlphaFoldDB" id="A0A7C8BQ21"/>
<dbReference type="Pfam" id="PF02661">
    <property type="entry name" value="Fic"/>
    <property type="match status" value="1"/>
</dbReference>
<gene>
    <name evidence="2" type="ORF">F8D48_09715</name>
</gene>
<accession>A0A7C8BQ21</accession>
<dbReference type="Pfam" id="PF13310">
    <property type="entry name" value="Virulence_RhuM"/>
    <property type="match status" value="1"/>
</dbReference>
<dbReference type="Proteomes" id="UP000479639">
    <property type="component" value="Unassembled WGS sequence"/>
</dbReference>
<keyword evidence="3" id="KW-1185">Reference proteome</keyword>
<evidence type="ECO:0000313" key="2">
    <source>
        <dbReference type="EMBL" id="KAB1641732.1"/>
    </source>
</evidence>
<dbReference type="PANTHER" id="PTHR35810:SF1">
    <property type="entry name" value="CYTOPLASMIC PROTEIN"/>
    <property type="match status" value="1"/>
</dbReference>
<dbReference type="InterPro" id="IPR053737">
    <property type="entry name" value="Type_II_TA_Toxin"/>
</dbReference>
<organism evidence="2 3">
    <name type="scientific">Adlercreutzia muris</name>
    <dbReference type="NCBI Taxonomy" id="1796610"/>
    <lineage>
        <taxon>Bacteria</taxon>
        <taxon>Bacillati</taxon>
        <taxon>Actinomycetota</taxon>
        <taxon>Coriobacteriia</taxon>
        <taxon>Eggerthellales</taxon>
        <taxon>Eggerthellaceae</taxon>
        <taxon>Adlercreutzia</taxon>
    </lineage>
</organism>
<dbReference type="InterPro" id="IPR036597">
    <property type="entry name" value="Fido-like_dom_sf"/>
</dbReference>
<proteinExistence type="predicted"/>
<dbReference type="SUPFAM" id="SSF140931">
    <property type="entry name" value="Fic-like"/>
    <property type="match status" value="1"/>
</dbReference>
<dbReference type="Gene3D" id="1.20.120.1870">
    <property type="entry name" value="Fic/DOC protein, Fido domain"/>
    <property type="match status" value="1"/>
</dbReference>
<dbReference type="PANTHER" id="PTHR35810">
    <property type="entry name" value="CYTOPLASMIC PROTEIN-RELATED"/>
    <property type="match status" value="1"/>
</dbReference>
<evidence type="ECO:0000313" key="3">
    <source>
        <dbReference type="Proteomes" id="UP000479639"/>
    </source>
</evidence>
<name>A0A7C8BQ21_9ACTN</name>
<evidence type="ECO:0000259" key="1">
    <source>
        <dbReference type="PROSITE" id="PS51459"/>
    </source>
</evidence>